<keyword evidence="1" id="KW-0472">Membrane</keyword>
<keyword evidence="1" id="KW-1133">Transmembrane helix</keyword>
<dbReference type="Proteomes" id="UP000272015">
    <property type="component" value="Unassembled WGS sequence"/>
</dbReference>
<keyword evidence="1" id="KW-0812">Transmembrane</keyword>
<dbReference type="EMBL" id="QZVS01000094">
    <property type="protein sequence ID" value="RJT86204.1"/>
    <property type="molecule type" value="Genomic_DNA"/>
</dbReference>
<evidence type="ECO:0008006" key="5">
    <source>
        <dbReference type="Google" id="ProtNLM"/>
    </source>
</evidence>
<evidence type="ECO:0000256" key="2">
    <source>
        <dbReference type="SAM" id="SignalP"/>
    </source>
</evidence>
<evidence type="ECO:0000313" key="3">
    <source>
        <dbReference type="EMBL" id="RJT86204.1"/>
    </source>
</evidence>
<evidence type="ECO:0000256" key="1">
    <source>
        <dbReference type="SAM" id="Phobius"/>
    </source>
</evidence>
<proteinExistence type="predicted"/>
<sequence>MRLTPASPGRRRVFAAAALFAVLGGALAPAGASVAVEADDFFSVTTTAVTDSFTNLAPGDEVSWFVTLTNTATFDMPARLSLASTTLGRLMTDAEHGLHAQLLHCSLDWTAARLPVCAGDQMTILDGPLAVIQGGYDLPVLGAQSTAHYLVQIEFPFEATNIFQNRQDDLDFMVVVGDPSSRQPPASTGDNAGLLGRLAQAGTTLVPLGLGAGLVVAGAIVVGRSRLRLRQRF</sequence>
<reference evidence="3 4" key="1">
    <citation type="submission" date="2018-09" db="EMBL/GenBank/DDBJ databases">
        <title>Novel species of Cryobacterium.</title>
        <authorList>
            <person name="Liu Q."/>
            <person name="Xin Y.-H."/>
        </authorList>
    </citation>
    <scope>NUCLEOTIDE SEQUENCE [LARGE SCALE GENOMIC DNA]</scope>
    <source>
        <strain evidence="3 4">Hh39</strain>
    </source>
</reference>
<evidence type="ECO:0000313" key="4">
    <source>
        <dbReference type="Proteomes" id="UP000272015"/>
    </source>
</evidence>
<feature type="chain" id="PRO_5038764298" description="LPXTG cell wall anchor domain-containing protein" evidence="2">
    <location>
        <begin position="29"/>
        <end position="233"/>
    </location>
</feature>
<dbReference type="PROSITE" id="PS51318">
    <property type="entry name" value="TAT"/>
    <property type="match status" value="1"/>
</dbReference>
<organism evidence="3 4">
    <name type="scientific">Cryobacterium melibiosiphilum</name>
    <dbReference type="NCBI Taxonomy" id="995039"/>
    <lineage>
        <taxon>Bacteria</taxon>
        <taxon>Bacillati</taxon>
        <taxon>Actinomycetota</taxon>
        <taxon>Actinomycetes</taxon>
        <taxon>Micrococcales</taxon>
        <taxon>Microbacteriaceae</taxon>
        <taxon>Cryobacterium</taxon>
    </lineage>
</organism>
<dbReference type="InterPro" id="IPR006311">
    <property type="entry name" value="TAT_signal"/>
</dbReference>
<feature type="transmembrane region" description="Helical" evidence="1">
    <location>
        <begin position="205"/>
        <end position="223"/>
    </location>
</feature>
<gene>
    <name evidence="3" type="ORF">D6T64_18230</name>
</gene>
<dbReference type="OrthoDB" id="5021854at2"/>
<comment type="caution">
    <text evidence="3">The sequence shown here is derived from an EMBL/GenBank/DDBJ whole genome shotgun (WGS) entry which is preliminary data.</text>
</comment>
<protein>
    <recommendedName>
        <fullName evidence="5">LPXTG cell wall anchor domain-containing protein</fullName>
    </recommendedName>
</protein>
<accession>A0A3A5ML33</accession>
<dbReference type="AlphaFoldDB" id="A0A3A5ML33"/>
<keyword evidence="2" id="KW-0732">Signal</keyword>
<feature type="signal peptide" evidence="2">
    <location>
        <begin position="1"/>
        <end position="28"/>
    </location>
</feature>
<dbReference type="RefSeq" id="WP_119976101.1">
    <property type="nucleotide sequence ID" value="NZ_JBHSQA010000015.1"/>
</dbReference>
<keyword evidence="4" id="KW-1185">Reference proteome</keyword>
<name>A0A3A5ML33_9MICO</name>